<proteinExistence type="predicted"/>
<dbReference type="CDD" id="cd00048">
    <property type="entry name" value="DSRM_SF"/>
    <property type="match status" value="1"/>
</dbReference>
<organism evidence="1 2">
    <name type="scientific">Coprinopsis marcescibilis</name>
    <name type="common">Agaric fungus</name>
    <name type="synonym">Psathyrella marcescibilis</name>
    <dbReference type="NCBI Taxonomy" id="230819"/>
    <lineage>
        <taxon>Eukaryota</taxon>
        <taxon>Fungi</taxon>
        <taxon>Dikarya</taxon>
        <taxon>Basidiomycota</taxon>
        <taxon>Agaricomycotina</taxon>
        <taxon>Agaricomycetes</taxon>
        <taxon>Agaricomycetidae</taxon>
        <taxon>Agaricales</taxon>
        <taxon>Agaricineae</taxon>
        <taxon>Psathyrellaceae</taxon>
        <taxon>Coprinopsis</taxon>
    </lineage>
</organism>
<keyword evidence="2" id="KW-1185">Reference proteome</keyword>
<sequence length="104" mass="11435">MSTPNRKQAASTTLFAIQPVIDPCMYYNNACQQLFGTPQPLSVFELAGNEWGAQAIINGGGLKVIIGQGQGSSKQAAKDWAAYWAYCYLRNNYPWANLQEITLS</sequence>
<dbReference type="EMBL" id="ML210274">
    <property type="protein sequence ID" value="TFK21249.1"/>
    <property type="molecule type" value="Genomic_DNA"/>
</dbReference>
<gene>
    <name evidence="1" type="ORF">FA15DRAFT_598183</name>
</gene>
<evidence type="ECO:0000313" key="1">
    <source>
        <dbReference type="EMBL" id="TFK21249.1"/>
    </source>
</evidence>
<protein>
    <recommendedName>
        <fullName evidence="3">DRBM domain-containing protein</fullName>
    </recommendedName>
</protein>
<name>A0A5C3KLL5_COPMA</name>
<accession>A0A5C3KLL5</accession>
<dbReference type="AlphaFoldDB" id="A0A5C3KLL5"/>
<evidence type="ECO:0000313" key="2">
    <source>
        <dbReference type="Proteomes" id="UP000307440"/>
    </source>
</evidence>
<dbReference type="SUPFAM" id="SSF54768">
    <property type="entry name" value="dsRNA-binding domain-like"/>
    <property type="match status" value="1"/>
</dbReference>
<evidence type="ECO:0008006" key="3">
    <source>
        <dbReference type="Google" id="ProtNLM"/>
    </source>
</evidence>
<dbReference type="Proteomes" id="UP000307440">
    <property type="component" value="Unassembled WGS sequence"/>
</dbReference>
<reference evidence="1 2" key="1">
    <citation type="journal article" date="2019" name="Nat. Ecol. Evol.">
        <title>Megaphylogeny resolves global patterns of mushroom evolution.</title>
        <authorList>
            <person name="Varga T."/>
            <person name="Krizsan K."/>
            <person name="Foldi C."/>
            <person name="Dima B."/>
            <person name="Sanchez-Garcia M."/>
            <person name="Sanchez-Ramirez S."/>
            <person name="Szollosi G.J."/>
            <person name="Szarkandi J.G."/>
            <person name="Papp V."/>
            <person name="Albert L."/>
            <person name="Andreopoulos W."/>
            <person name="Angelini C."/>
            <person name="Antonin V."/>
            <person name="Barry K.W."/>
            <person name="Bougher N.L."/>
            <person name="Buchanan P."/>
            <person name="Buyck B."/>
            <person name="Bense V."/>
            <person name="Catcheside P."/>
            <person name="Chovatia M."/>
            <person name="Cooper J."/>
            <person name="Damon W."/>
            <person name="Desjardin D."/>
            <person name="Finy P."/>
            <person name="Geml J."/>
            <person name="Haridas S."/>
            <person name="Hughes K."/>
            <person name="Justo A."/>
            <person name="Karasinski D."/>
            <person name="Kautmanova I."/>
            <person name="Kiss B."/>
            <person name="Kocsube S."/>
            <person name="Kotiranta H."/>
            <person name="LaButti K.M."/>
            <person name="Lechner B.E."/>
            <person name="Liimatainen K."/>
            <person name="Lipzen A."/>
            <person name="Lukacs Z."/>
            <person name="Mihaltcheva S."/>
            <person name="Morgado L.N."/>
            <person name="Niskanen T."/>
            <person name="Noordeloos M.E."/>
            <person name="Ohm R.A."/>
            <person name="Ortiz-Santana B."/>
            <person name="Ovrebo C."/>
            <person name="Racz N."/>
            <person name="Riley R."/>
            <person name="Savchenko A."/>
            <person name="Shiryaev A."/>
            <person name="Soop K."/>
            <person name="Spirin V."/>
            <person name="Szebenyi C."/>
            <person name="Tomsovsky M."/>
            <person name="Tulloss R.E."/>
            <person name="Uehling J."/>
            <person name="Grigoriev I.V."/>
            <person name="Vagvolgyi C."/>
            <person name="Papp T."/>
            <person name="Martin F.M."/>
            <person name="Miettinen O."/>
            <person name="Hibbett D.S."/>
            <person name="Nagy L.G."/>
        </authorList>
    </citation>
    <scope>NUCLEOTIDE SEQUENCE [LARGE SCALE GENOMIC DNA]</scope>
    <source>
        <strain evidence="1 2">CBS 121175</strain>
    </source>
</reference>